<dbReference type="PANTHER" id="PTHR12863">
    <property type="entry name" value="FATTY ACID HYDROXYLASE"/>
    <property type="match status" value="1"/>
</dbReference>
<keyword evidence="11" id="KW-0443">Lipid metabolism</keyword>
<dbReference type="GO" id="GO:0080132">
    <property type="term" value="F:fatty acid 2-hydroxylase activity"/>
    <property type="evidence" value="ECO:0007669"/>
    <property type="project" value="InterPro"/>
</dbReference>
<evidence type="ECO:0000256" key="3">
    <source>
        <dbReference type="ARBA" id="ARBA00022516"/>
    </source>
</evidence>
<dbReference type="AlphaFoldDB" id="A0AA96GFU9"/>
<dbReference type="GO" id="GO:0016020">
    <property type="term" value="C:membrane"/>
    <property type="evidence" value="ECO:0007669"/>
    <property type="project" value="InterPro"/>
</dbReference>
<evidence type="ECO:0000256" key="13">
    <source>
        <dbReference type="ARBA" id="ARBA00023160"/>
    </source>
</evidence>
<dbReference type="InterPro" id="IPR006694">
    <property type="entry name" value="Fatty_acid_hydroxylase"/>
</dbReference>
<evidence type="ECO:0000256" key="2">
    <source>
        <dbReference type="ARBA" id="ARBA00004477"/>
    </source>
</evidence>
<dbReference type="RefSeq" id="WP_312741038.1">
    <property type="nucleotide sequence ID" value="NZ_CP116968.1"/>
</dbReference>
<dbReference type="Proteomes" id="UP001302494">
    <property type="component" value="Chromosome"/>
</dbReference>
<proteinExistence type="predicted"/>
<dbReference type="EMBL" id="CP116968">
    <property type="protein sequence ID" value="WNM60382.1"/>
    <property type="molecule type" value="Genomic_DNA"/>
</dbReference>
<dbReference type="Pfam" id="PF04116">
    <property type="entry name" value="FA_hydroxylase"/>
    <property type="match status" value="1"/>
</dbReference>
<dbReference type="GO" id="GO:0005506">
    <property type="term" value="F:iron ion binding"/>
    <property type="evidence" value="ECO:0007669"/>
    <property type="project" value="InterPro"/>
</dbReference>
<keyword evidence="7" id="KW-0276">Fatty acid metabolism</keyword>
<evidence type="ECO:0000256" key="1">
    <source>
        <dbReference type="ARBA" id="ARBA00001947"/>
    </source>
</evidence>
<comment type="subcellular location">
    <subcellularLocation>
        <location evidence="2">Endoplasmic reticulum membrane</location>
        <topology evidence="2">Multi-pass membrane protein</topology>
    </subcellularLocation>
</comment>
<gene>
    <name evidence="16" type="ORF">PQG83_11465</name>
</gene>
<comment type="cofactor">
    <cofactor evidence="1">
        <name>Zn(2+)</name>
        <dbReference type="ChEBI" id="CHEBI:29105"/>
    </cofactor>
</comment>
<feature type="transmembrane region" description="Helical" evidence="14">
    <location>
        <begin position="136"/>
        <end position="156"/>
    </location>
</feature>
<evidence type="ECO:0000256" key="11">
    <source>
        <dbReference type="ARBA" id="ARBA00023098"/>
    </source>
</evidence>
<evidence type="ECO:0000256" key="14">
    <source>
        <dbReference type="SAM" id="Phobius"/>
    </source>
</evidence>
<organism evidence="16 17">
    <name type="scientific">Candidatus Nitrospira neomarina</name>
    <dbReference type="NCBI Taxonomy" id="3020899"/>
    <lineage>
        <taxon>Bacteria</taxon>
        <taxon>Pseudomonadati</taxon>
        <taxon>Nitrospirota</taxon>
        <taxon>Nitrospiria</taxon>
        <taxon>Nitrospirales</taxon>
        <taxon>Nitrospiraceae</taxon>
        <taxon>Nitrospira</taxon>
    </lineage>
</organism>
<keyword evidence="5" id="KW-0479">Metal-binding</keyword>
<dbReference type="KEGG" id="nneo:PQG83_11465"/>
<feature type="transmembrane region" description="Helical" evidence="14">
    <location>
        <begin position="25"/>
        <end position="51"/>
    </location>
</feature>
<evidence type="ECO:0000256" key="12">
    <source>
        <dbReference type="ARBA" id="ARBA00023136"/>
    </source>
</evidence>
<evidence type="ECO:0000256" key="5">
    <source>
        <dbReference type="ARBA" id="ARBA00022723"/>
    </source>
</evidence>
<dbReference type="InterPro" id="IPR014430">
    <property type="entry name" value="Scs7"/>
</dbReference>
<evidence type="ECO:0000256" key="6">
    <source>
        <dbReference type="ARBA" id="ARBA00022824"/>
    </source>
</evidence>
<keyword evidence="10" id="KW-0560">Oxidoreductase</keyword>
<feature type="transmembrane region" description="Helical" evidence="14">
    <location>
        <begin position="111"/>
        <end position="130"/>
    </location>
</feature>
<keyword evidence="4 14" id="KW-0812">Transmembrane</keyword>
<evidence type="ECO:0000256" key="10">
    <source>
        <dbReference type="ARBA" id="ARBA00023002"/>
    </source>
</evidence>
<dbReference type="GO" id="GO:0006633">
    <property type="term" value="P:fatty acid biosynthetic process"/>
    <property type="evidence" value="ECO:0007669"/>
    <property type="project" value="UniProtKB-KW"/>
</dbReference>
<sequence>MLTSQWYREKYLLDRMTFRDLRRAYILYPSIQMYAVLLTCSIIGAFVFFPYFPVSPLRVAGSIVATLLAYPFVEYAVHRFILHGRYLYRSPWTAALWKRIHYDHHQDSNDLRVLFGAASTTLPTIVVATFPIGMSIGGWVGVALSFATGLACFMVYELCHCMQHLRVNPKNKFLRRVKRHHLLHHFHNEKGNFGITSLFCDRIFGSEYGNAEDVPFSQTVSNLGYADQERSHYPWVAQLSEQKP</sequence>
<evidence type="ECO:0000313" key="16">
    <source>
        <dbReference type="EMBL" id="WNM60382.1"/>
    </source>
</evidence>
<evidence type="ECO:0000259" key="15">
    <source>
        <dbReference type="Pfam" id="PF04116"/>
    </source>
</evidence>
<keyword evidence="3" id="KW-0444">Lipid biosynthesis</keyword>
<keyword evidence="12 14" id="KW-0472">Membrane</keyword>
<protein>
    <submittedName>
        <fullName evidence="16">Sterol desaturase family protein</fullName>
    </submittedName>
</protein>
<feature type="domain" description="Fatty acid hydroxylase" evidence="15">
    <location>
        <begin position="64"/>
        <end position="206"/>
    </location>
</feature>
<keyword evidence="9 14" id="KW-1133">Transmembrane helix</keyword>
<keyword evidence="17" id="KW-1185">Reference proteome</keyword>
<keyword evidence="13" id="KW-0275">Fatty acid biosynthesis</keyword>
<evidence type="ECO:0000256" key="8">
    <source>
        <dbReference type="ARBA" id="ARBA00022833"/>
    </source>
</evidence>
<evidence type="ECO:0000256" key="4">
    <source>
        <dbReference type="ARBA" id="ARBA00022692"/>
    </source>
</evidence>
<name>A0AA96GFU9_9BACT</name>
<evidence type="ECO:0000313" key="17">
    <source>
        <dbReference type="Proteomes" id="UP001302494"/>
    </source>
</evidence>
<dbReference type="PANTHER" id="PTHR12863:SF1">
    <property type="entry name" value="FATTY ACID 2-HYDROXYLASE"/>
    <property type="match status" value="1"/>
</dbReference>
<evidence type="ECO:0000256" key="9">
    <source>
        <dbReference type="ARBA" id="ARBA00022989"/>
    </source>
</evidence>
<evidence type="ECO:0000256" key="7">
    <source>
        <dbReference type="ARBA" id="ARBA00022832"/>
    </source>
</evidence>
<feature type="transmembrane region" description="Helical" evidence="14">
    <location>
        <begin position="57"/>
        <end position="77"/>
    </location>
</feature>
<keyword evidence="6" id="KW-0256">Endoplasmic reticulum</keyword>
<keyword evidence="8" id="KW-0862">Zinc</keyword>
<accession>A0AA96GFU9</accession>
<reference evidence="16 17" key="1">
    <citation type="submission" date="2023-01" db="EMBL/GenBank/DDBJ databases">
        <title>Cultivation and genomic characterization of new, ubiquitous marine nitrite-oxidizing bacteria from the Nitrospirales.</title>
        <authorList>
            <person name="Mueller A.J."/>
            <person name="Daebeler A."/>
            <person name="Herbold C.W."/>
            <person name="Kirkegaard R.H."/>
            <person name="Daims H."/>
        </authorList>
    </citation>
    <scope>NUCLEOTIDE SEQUENCE [LARGE SCALE GENOMIC DNA]</scope>
    <source>
        <strain evidence="16 17">DK</strain>
    </source>
</reference>